<proteinExistence type="predicted"/>
<keyword evidence="1" id="KW-0472">Membrane</keyword>
<keyword evidence="2" id="KW-1185">Reference proteome</keyword>
<feature type="transmembrane region" description="Helical" evidence="1">
    <location>
        <begin position="121"/>
        <end position="141"/>
    </location>
</feature>
<sequence>MSFVRFSIACIFSAILFNIYQNQVDWWIYTPVILSTIILALLYSPTCKISRIISSITIVCGTIQTMFLSWIIYHFIKLSSTGGSLNEVSESKYTFPIALATLFNIYLRLTTSQSLRCFGLIRNLLLIVFGTIVFSCMIVSFCSYDETLLHCNYIKTF</sequence>
<keyword evidence="1" id="KW-0812">Transmembrane</keyword>
<name>A0A0K0DVE9_STRER</name>
<dbReference type="WBParaSite" id="TCONS_00006018.p1">
    <property type="protein sequence ID" value="TCONS_00006018.p1"/>
    <property type="gene ID" value="XLOC_004209"/>
</dbReference>
<evidence type="ECO:0000313" key="2">
    <source>
        <dbReference type="Proteomes" id="UP000035681"/>
    </source>
</evidence>
<dbReference type="AlphaFoldDB" id="A0A0K0DVE9"/>
<organism evidence="3">
    <name type="scientific">Strongyloides stercoralis</name>
    <name type="common">Threadworm</name>
    <dbReference type="NCBI Taxonomy" id="6248"/>
    <lineage>
        <taxon>Eukaryota</taxon>
        <taxon>Metazoa</taxon>
        <taxon>Ecdysozoa</taxon>
        <taxon>Nematoda</taxon>
        <taxon>Chromadorea</taxon>
        <taxon>Rhabditida</taxon>
        <taxon>Tylenchina</taxon>
        <taxon>Panagrolaimomorpha</taxon>
        <taxon>Strongyloidoidea</taxon>
        <taxon>Strongyloididae</taxon>
        <taxon>Strongyloides</taxon>
    </lineage>
</organism>
<evidence type="ECO:0000313" key="3">
    <source>
        <dbReference type="WBParaSite" id="SSTP_0000121500.1"/>
    </source>
</evidence>
<keyword evidence="1" id="KW-1133">Transmembrane helix</keyword>
<dbReference type="Proteomes" id="UP000035681">
    <property type="component" value="Unplaced"/>
</dbReference>
<feature type="transmembrane region" description="Helical" evidence="1">
    <location>
        <begin position="26"/>
        <end position="45"/>
    </location>
</feature>
<evidence type="ECO:0000256" key="1">
    <source>
        <dbReference type="SAM" id="Phobius"/>
    </source>
</evidence>
<accession>A0A0K0DVE9</accession>
<dbReference type="WBParaSite" id="SSTP_0000121500.1">
    <property type="protein sequence ID" value="SSTP_0000121500.1"/>
    <property type="gene ID" value="SSTP_0000121500"/>
</dbReference>
<protein>
    <submittedName>
        <fullName evidence="3">Inner membrane protein</fullName>
    </submittedName>
</protein>
<feature type="transmembrane region" description="Helical" evidence="1">
    <location>
        <begin position="52"/>
        <end position="73"/>
    </location>
</feature>
<feature type="transmembrane region" description="Helical" evidence="1">
    <location>
        <begin position="93"/>
        <end position="109"/>
    </location>
</feature>
<reference evidence="3" key="1">
    <citation type="submission" date="2015-08" db="UniProtKB">
        <authorList>
            <consortium name="WormBaseParasite"/>
        </authorList>
    </citation>
    <scope>IDENTIFICATION</scope>
</reference>